<evidence type="ECO:0000256" key="2">
    <source>
        <dbReference type="SAM" id="SignalP"/>
    </source>
</evidence>
<comment type="caution">
    <text evidence="4">The sequence shown here is derived from an EMBL/GenBank/DDBJ whole genome shotgun (WGS) entry which is preliminary data.</text>
</comment>
<dbReference type="STRING" id="1081102.A0A168A134"/>
<organism evidence="4 5">
    <name type="scientific">Niveomyces insectorum RCEF 264</name>
    <dbReference type="NCBI Taxonomy" id="1081102"/>
    <lineage>
        <taxon>Eukaryota</taxon>
        <taxon>Fungi</taxon>
        <taxon>Dikarya</taxon>
        <taxon>Ascomycota</taxon>
        <taxon>Pezizomycotina</taxon>
        <taxon>Sordariomycetes</taxon>
        <taxon>Hypocreomycetidae</taxon>
        <taxon>Hypocreales</taxon>
        <taxon>Cordycipitaceae</taxon>
        <taxon>Niveomyces</taxon>
    </lineage>
</organism>
<gene>
    <name evidence="4" type="ORF">SPI_00313</name>
</gene>
<feature type="region of interest" description="Disordered" evidence="1">
    <location>
        <begin position="28"/>
        <end position="53"/>
    </location>
</feature>
<evidence type="ECO:0000259" key="3">
    <source>
        <dbReference type="Pfam" id="PF20183"/>
    </source>
</evidence>
<feature type="signal peptide" evidence="2">
    <location>
        <begin position="1"/>
        <end position="26"/>
    </location>
</feature>
<evidence type="ECO:0000256" key="1">
    <source>
        <dbReference type="SAM" id="MobiDB-lite"/>
    </source>
</evidence>
<accession>A0A168A134</accession>
<evidence type="ECO:0000313" key="5">
    <source>
        <dbReference type="Proteomes" id="UP000076874"/>
    </source>
</evidence>
<dbReference type="AlphaFoldDB" id="A0A168A134"/>
<keyword evidence="5" id="KW-1185">Reference proteome</keyword>
<dbReference type="OrthoDB" id="4802432at2759"/>
<dbReference type="InterPro" id="IPR046676">
    <property type="entry name" value="DUF6546"/>
</dbReference>
<feature type="compositionally biased region" description="Polar residues" evidence="1">
    <location>
        <begin position="28"/>
        <end position="39"/>
    </location>
</feature>
<reference evidence="4 5" key="1">
    <citation type="journal article" date="2016" name="Genome Biol. Evol.">
        <title>Divergent and convergent evolution of fungal pathogenicity.</title>
        <authorList>
            <person name="Shang Y."/>
            <person name="Xiao G."/>
            <person name="Zheng P."/>
            <person name="Cen K."/>
            <person name="Zhan S."/>
            <person name="Wang C."/>
        </authorList>
    </citation>
    <scope>NUCLEOTIDE SEQUENCE [LARGE SCALE GENOMIC DNA]</scope>
    <source>
        <strain evidence="4 5">RCEF 264</strain>
    </source>
</reference>
<protein>
    <recommendedName>
        <fullName evidence="3">DUF6546 domain-containing protein</fullName>
    </recommendedName>
</protein>
<sequence length="598" mass="69376">MIVEIFLVSGSLFCLAVSVYVRSTHTQTTTESKELNGSNEGREPDSLDGSTTPKIEALPTAKQAGIQDLPKELKLVIFDLLWNYKQENRTWVYDAAKERYSYCLIDGTILARCASVCSEWRDLIEPINFRHLTINQHNLGKFDEYLAKNKRRKLVRWIWLRFELPSYRWEESDFRGHSRKLSYRYQKACDNGLSRAVRMLLTSLSTWTVEESHQQGVAFEISATFDSRYWGFPRNSHKAWGQWPGQLYRPETGETQPMPTDDPYGDYTREPDIFGSAEGLALTGFKKPLPDVRVVTQFVLRRHSSHTLSVLRTLLPLCDVFPRLTDFLYEPWRRIDPSGRIDGPGSRYERDAHHVYFVHHMLRLRPSLRRFNMFESCHIKVHRDTVTTWTLPHLSRSLADASRHLEELHAALNVDAYDFFYEFWRDDGGPDGDARGRGEPSQPRAWDNLRFLSLSSARLNAFEDGFLLFAAAAAVAKMPKLELMELWSVRKSEAARIFRYERRDVRRRRITYFTPNKSKFSRTLLDRWHQAMAAGGSHYHLRAKTRRLNPRHLDGACSIIQRLALKDRILSCPASLGEVLEDSTNEKVLYGGLSEGFW</sequence>
<name>A0A168A134_9HYPO</name>
<feature type="chain" id="PRO_5007895159" description="DUF6546 domain-containing protein" evidence="2">
    <location>
        <begin position="27"/>
        <end position="598"/>
    </location>
</feature>
<dbReference type="EMBL" id="AZHD01000001">
    <property type="protein sequence ID" value="OAA68118.1"/>
    <property type="molecule type" value="Genomic_DNA"/>
</dbReference>
<evidence type="ECO:0000313" key="4">
    <source>
        <dbReference type="EMBL" id="OAA68118.1"/>
    </source>
</evidence>
<dbReference type="Proteomes" id="UP000076874">
    <property type="component" value="Unassembled WGS sequence"/>
</dbReference>
<proteinExistence type="predicted"/>
<dbReference type="Pfam" id="PF20183">
    <property type="entry name" value="DUF6546"/>
    <property type="match status" value="1"/>
</dbReference>
<feature type="domain" description="DUF6546" evidence="3">
    <location>
        <begin position="365"/>
        <end position="570"/>
    </location>
</feature>
<keyword evidence="2" id="KW-0732">Signal</keyword>
<dbReference type="Gene3D" id="1.20.1280.50">
    <property type="match status" value="1"/>
</dbReference>